<comment type="caution">
    <text evidence="1">The sequence shown here is derived from an EMBL/GenBank/DDBJ whole genome shotgun (WGS) entry which is preliminary data.</text>
</comment>
<accession>A0A370DC88</accession>
<sequence length="82" mass="9863">MLHMKKDNLYKSWRDKLLLYISEEVCRPCTDERKKQYTLNFDNPLLCGCRCNRVEGILENSKVIDEDIKKLQKKIKNSLNHY</sequence>
<reference evidence="1 2" key="1">
    <citation type="journal article" date="2018" name="ISME J.">
        <title>Endosymbiont genomes yield clues of tubeworm success.</title>
        <authorList>
            <person name="Li Y."/>
            <person name="Liles M.R."/>
            <person name="Halanych K.M."/>
        </authorList>
    </citation>
    <scope>NUCLEOTIDE SEQUENCE [LARGE SCALE GENOMIC DNA]</scope>
    <source>
        <strain evidence="1">A1464</strain>
    </source>
</reference>
<evidence type="ECO:0000313" key="2">
    <source>
        <dbReference type="Proteomes" id="UP000254266"/>
    </source>
</evidence>
<dbReference type="Proteomes" id="UP000254266">
    <property type="component" value="Unassembled WGS sequence"/>
</dbReference>
<name>A0A370DC88_9GAMM</name>
<proteinExistence type="predicted"/>
<organism evidence="1 2">
    <name type="scientific">endosymbiont of Galathealinum brachiosum</name>
    <dbReference type="NCBI Taxonomy" id="2200906"/>
    <lineage>
        <taxon>Bacteria</taxon>
        <taxon>Pseudomonadati</taxon>
        <taxon>Pseudomonadota</taxon>
        <taxon>Gammaproteobacteria</taxon>
        <taxon>sulfur-oxidizing symbionts</taxon>
    </lineage>
</organism>
<evidence type="ECO:0000313" key="1">
    <source>
        <dbReference type="EMBL" id="RDH82493.1"/>
    </source>
</evidence>
<keyword evidence="2" id="KW-1185">Reference proteome</keyword>
<protein>
    <submittedName>
        <fullName evidence="1">Uncharacterized protein</fullName>
    </submittedName>
</protein>
<gene>
    <name evidence="1" type="ORF">DIZ80_09405</name>
</gene>
<dbReference type="EMBL" id="QFXC01000011">
    <property type="protein sequence ID" value="RDH82493.1"/>
    <property type="molecule type" value="Genomic_DNA"/>
</dbReference>
<dbReference type="AlphaFoldDB" id="A0A370DC88"/>